<protein>
    <recommendedName>
        <fullName evidence="3">TRASH domain-containing protein</fullName>
    </recommendedName>
</protein>
<sequence>MKTILTLITTALLASCAGTGGTSSANVKRYTSDMCALTDNKLGSMGTPVTKVYGDQEVKFCCKPCIAKFEKNLDANLAKIP</sequence>
<dbReference type="PROSITE" id="PS51257">
    <property type="entry name" value="PROKAR_LIPOPROTEIN"/>
    <property type="match status" value="1"/>
</dbReference>
<proteinExistence type="predicted"/>
<evidence type="ECO:0008006" key="3">
    <source>
        <dbReference type="Google" id="ProtNLM"/>
    </source>
</evidence>
<comment type="caution">
    <text evidence="1">The sequence shown here is derived from an EMBL/GenBank/DDBJ whole genome shotgun (WGS) entry which is preliminary data.</text>
</comment>
<dbReference type="RefSeq" id="WP_264499810.1">
    <property type="nucleotide sequence ID" value="NZ_JAPDDS010000002.1"/>
</dbReference>
<keyword evidence="2" id="KW-1185">Reference proteome</keyword>
<name>A0ABT3FJU9_9BACT</name>
<evidence type="ECO:0000313" key="1">
    <source>
        <dbReference type="EMBL" id="MCW1883848.1"/>
    </source>
</evidence>
<organism evidence="1 2">
    <name type="scientific">Luteolibacter flavescens</name>
    <dbReference type="NCBI Taxonomy" id="1859460"/>
    <lineage>
        <taxon>Bacteria</taxon>
        <taxon>Pseudomonadati</taxon>
        <taxon>Verrucomicrobiota</taxon>
        <taxon>Verrucomicrobiia</taxon>
        <taxon>Verrucomicrobiales</taxon>
        <taxon>Verrucomicrobiaceae</taxon>
        <taxon>Luteolibacter</taxon>
    </lineage>
</organism>
<dbReference type="EMBL" id="JAPDDS010000002">
    <property type="protein sequence ID" value="MCW1883848.1"/>
    <property type="molecule type" value="Genomic_DNA"/>
</dbReference>
<gene>
    <name evidence="1" type="ORF">OKA04_03860</name>
</gene>
<reference evidence="1 2" key="1">
    <citation type="submission" date="2022-10" db="EMBL/GenBank/DDBJ databases">
        <title>Luteolibacter flavescens strain MCCC 1K03193, whole genome shotgun sequencing project.</title>
        <authorList>
            <person name="Zhao G."/>
            <person name="Shen L."/>
        </authorList>
    </citation>
    <scope>NUCLEOTIDE SEQUENCE [LARGE SCALE GENOMIC DNA]</scope>
    <source>
        <strain evidence="1 2">MCCC 1K03193</strain>
    </source>
</reference>
<dbReference type="Proteomes" id="UP001207930">
    <property type="component" value="Unassembled WGS sequence"/>
</dbReference>
<accession>A0ABT3FJU9</accession>
<evidence type="ECO:0000313" key="2">
    <source>
        <dbReference type="Proteomes" id="UP001207930"/>
    </source>
</evidence>